<dbReference type="PIRSF" id="PIRSF037215">
    <property type="entry name" value="Peptidase_M20B"/>
    <property type="match status" value="1"/>
</dbReference>
<feature type="binding site" evidence="11 13">
    <location>
        <position position="144"/>
    </location>
    <ligand>
        <name>Zn(2+)</name>
        <dbReference type="ChEBI" id="CHEBI:29105"/>
        <label>2</label>
    </ligand>
</feature>
<dbReference type="EMBL" id="JQCL01000080">
    <property type="protein sequence ID" value="KRO08637.1"/>
    <property type="molecule type" value="Genomic_DNA"/>
</dbReference>
<dbReference type="GO" id="GO:0043171">
    <property type="term" value="P:peptide catabolic process"/>
    <property type="evidence" value="ECO:0007669"/>
    <property type="project" value="UniProtKB-UniRule"/>
</dbReference>
<dbReference type="InterPro" id="IPR002933">
    <property type="entry name" value="Peptidase_M20"/>
</dbReference>
<dbReference type="Gene3D" id="3.40.630.10">
    <property type="entry name" value="Zn peptidases"/>
    <property type="match status" value="1"/>
</dbReference>
<comment type="cofactor">
    <cofactor evidence="11 13">
        <name>Zn(2+)</name>
        <dbReference type="ChEBI" id="CHEBI:29105"/>
    </cofactor>
    <text evidence="11 13">Binds 2 Zn(2+) ions per subunit.</text>
</comment>
<protein>
    <recommendedName>
        <fullName evidence="11">Peptidase T</fullName>
        <ecNumber evidence="11">3.4.11.4</ecNumber>
    </recommendedName>
    <alternativeName>
        <fullName evidence="11">Aminotripeptidase</fullName>
        <shortName evidence="11">Tripeptidase</shortName>
    </alternativeName>
    <alternativeName>
        <fullName evidence="11">Tripeptide aminopeptidase</fullName>
    </alternativeName>
</protein>
<evidence type="ECO:0000256" key="2">
    <source>
        <dbReference type="ARBA" id="ARBA00004496"/>
    </source>
</evidence>
<comment type="subcellular location">
    <subcellularLocation>
        <location evidence="2 11">Cytoplasm</location>
    </subcellularLocation>
</comment>
<dbReference type="PROSITE" id="PS00758">
    <property type="entry name" value="ARGE_DAPE_CPG2_1"/>
    <property type="match status" value="1"/>
</dbReference>
<evidence type="ECO:0000256" key="12">
    <source>
        <dbReference type="PIRSR" id="PIRSR037215-1"/>
    </source>
</evidence>
<dbReference type="PANTHER" id="PTHR42994">
    <property type="entry name" value="PEPTIDASE T"/>
    <property type="match status" value="1"/>
</dbReference>
<dbReference type="InterPro" id="IPR036264">
    <property type="entry name" value="Bact_exopeptidase_dim_dom"/>
</dbReference>
<dbReference type="OrthoDB" id="9804934at2"/>
<proteinExistence type="inferred from homology"/>
<dbReference type="SUPFAM" id="SSF53187">
    <property type="entry name" value="Zn-dependent exopeptidases"/>
    <property type="match status" value="1"/>
</dbReference>
<dbReference type="GO" id="GO:0008270">
    <property type="term" value="F:zinc ion binding"/>
    <property type="evidence" value="ECO:0007669"/>
    <property type="project" value="UniProtKB-UniRule"/>
</dbReference>
<dbReference type="Proteomes" id="UP000051783">
    <property type="component" value="Unassembled WGS sequence"/>
</dbReference>
<evidence type="ECO:0000256" key="11">
    <source>
        <dbReference type="HAMAP-Rule" id="MF_00550"/>
    </source>
</evidence>
<dbReference type="AlphaFoldDB" id="A0A0R2MA99"/>
<sequence>MAKYPNLISDFLSFVKINSRSDESSTTVPSSPRETAFLNQLMDKLKAIGLSDVEQDAQSAYVFATLPANSDKAVKTLGFISHIDTADFNSENINPQIVEDYDGQSVIQLGDSEYHLDPKVFPNLRNYKGHTLITTDGNTLLGSDDKSGVAEIISAAEYLLAHPEIKHGKIRMGFGPDEEIGTGADHFNVPAFAADYAYTVDGGPLGQLEYETFNAAQAEITIKGVNVHPGSAKDVMVNALQLAVEFQDGLPAHDVPEKTDGREGFFHLLALDGTVDGAKLTYIIRDHDRAKFEARKRLIVADGDQINLAHGGEYVQVNVKDQYYNMREIIEKDMAVVELAKQAMLKLNIKPLIFPVRGGTDGSKISFMGLPTPNLFAGGENMHGRFEYVSEQVMAQAVDVVLQIVTDNYNQN</sequence>
<feature type="binding site" evidence="11 13">
    <location>
        <position position="179"/>
    </location>
    <ligand>
        <name>Zn(2+)</name>
        <dbReference type="ChEBI" id="CHEBI:29105"/>
        <label>2</label>
    </ligand>
</feature>
<dbReference type="PATRIC" id="fig|942150.3.peg.746"/>
<accession>A0A0R2MA99</accession>
<comment type="function">
    <text evidence="11">Cleaves the N-terminal amino acid of tripeptides.</text>
</comment>
<dbReference type="Gene3D" id="3.30.70.360">
    <property type="match status" value="1"/>
</dbReference>
<evidence type="ECO:0000256" key="1">
    <source>
        <dbReference type="ARBA" id="ARBA00000870"/>
    </source>
</evidence>
<dbReference type="SUPFAM" id="SSF55031">
    <property type="entry name" value="Bacterial exopeptidase dimerisation domain"/>
    <property type="match status" value="1"/>
</dbReference>
<feature type="binding site" evidence="11 13">
    <location>
        <position position="383"/>
    </location>
    <ligand>
        <name>Zn(2+)</name>
        <dbReference type="ChEBI" id="CHEBI:29105"/>
        <label>2</label>
    </ligand>
</feature>
<dbReference type="Pfam" id="PF07687">
    <property type="entry name" value="M20_dimer"/>
    <property type="match status" value="1"/>
</dbReference>
<evidence type="ECO:0000256" key="8">
    <source>
        <dbReference type="ARBA" id="ARBA00022801"/>
    </source>
</evidence>
<dbReference type="PANTHER" id="PTHR42994:SF1">
    <property type="entry name" value="PEPTIDASE T"/>
    <property type="match status" value="1"/>
</dbReference>
<gene>
    <name evidence="11" type="primary">pepT</name>
    <name evidence="15" type="ORF">IV64_GL000729</name>
</gene>
<comment type="similarity">
    <text evidence="3 11">Belongs to the peptidase M20B family.</text>
</comment>
<keyword evidence="16" id="KW-1185">Reference proteome</keyword>
<dbReference type="GO" id="GO:0005829">
    <property type="term" value="C:cytosol"/>
    <property type="evidence" value="ECO:0007669"/>
    <property type="project" value="TreeGrafter"/>
</dbReference>
<dbReference type="NCBIfam" id="TIGR01882">
    <property type="entry name" value="peptidase-T"/>
    <property type="match status" value="1"/>
</dbReference>
<dbReference type="CDD" id="cd03892">
    <property type="entry name" value="M20_peptT"/>
    <property type="match status" value="1"/>
</dbReference>
<evidence type="ECO:0000256" key="9">
    <source>
        <dbReference type="ARBA" id="ARBA00022833"/>
    </source>
</evidence>
<dbReference type="GO" id="GO:0045148">
    <property type="term" value="F:tripeptide aminopeptidase activity"/>
    <property type="evidence" value="ECO:0007669"/>
    <property type="project" value="UniProtKB-UniRule"/>
</dbReference>
<comment type="caution">
    <text evidence="15">The sequence shown here is derived from an EMBL/GenBank/DDBJ whole genome shotgun (WGS) entry which is preliminary data.</text>
</comment>
<evidence type="ECO:0000256" key="7">
    <source>
        <dbReference type="ARBA" id="ARBA00022723"/>
    </source>
</evidence>
<keyword evidence="9 11" id="KW-0862">Zinc</keyword>
<keyword evidence="7 11" id="KW-0479">Metal-binding</keyword>
<evidence type="ECO:0000259" key="14">
    <source>
        <dbReference type="Pfam" id="PF07687"/>
    </source>
</evidence>
<keyword evidence="10 11" id="KW-0482">Metalloprotease</keyword>
<dbReference type="NCBIfam" id="NF009920">
    <property type="entry name" value="PRK13381.1"/>
    <property type="match status" value="1"/>
</dbReference>
<dbReference type="EC" id="3.4.11.4" evidence="11"/>
<dbReference type="HAMAP" id="MF_00550">
    <property type="entry name" value="Aminopeptidase_M20"/>
    <property type="match status" value="1"/>
</dbReference>
<evidence type="ECO:0000256" key="10">
    <source>
        <dbReference type="ARBA" id="ARBA00023049"/>
    </source>
</evidence>
<evidence type="ECO:0000313" key="15">
    <source>
        <dbReference type="EMBL" id="KRO08637.1"/>
    </source>
</evidence>
<keyword evidence="6 11" id="KW-0645">Protease</keyword>
<name>A0A0R2MA99_9LACO</name>
<dbReference type="RefSeq" id="WP_057707220.1">
    <property type="nucleotide sequence ID" value="NZ_JQCL01000080.1"/>
</dbReference>
<keyword evidence="8 11" id="KW-0378">Hydrolase</keyword>
<feature type="active site" evidence="11 12">
    <location>
        <position position="84"/>
    </location>
</feature>
<dbReference type="NCBIfam" id="NF003976">
    <property type="entry name" value="PRK05469.1"/>
    <property type="match status" value="1"/>
</dbReference>
<dbReference type="FunFam" id="3.30.70.360:FF:000002">
    <property type="entry name" value="Peptidase T"/>
    <property type="match status" value="1"/>
</dbReference>
<dbReference type="PROSITE" id="PS00759">
    <property type="entry name" value="ARGE_DAPE_CPG2_2"/>
    <property type="match status" value="1"/>
</dbReference>
<feature type="binding site" evidence="11 13">
    <location>
        <position position="144"/>
    </location>
    <ligand>
        <name>Zn(2+)</name>
        <dbReference type="ChEBI" id="CHEBI:29105"/>
        <label>1</label>
    </ligand>
</feature>
<dbReference type="InterPro" id="IPR001261">
    <property type="entry name" value="ArgE/DapE_CS"/>
</dbReference>
<evidence type="ECO:0000256" key="4">
    <source>
        <dbReference type="ARBA" id="ARBA00022438"/>
    </source>
</evidence>
<dbReference type="GO" id="GO:0008237">
    <property type="term" value="F:metallopeptidase activity"/>
    <property type="evidence" value="ECO:0007669"/>
    <property type="project" value="UniProtKB-KW"/>
</dbReference>
<feature type="binding site" evidence="11 13">
    <location>
        <position position="82"/>
    </location>
    <ligand>
        <name>Zn(2+)</name>
        <dbReference type="ChEBI" id="CHEBI:29105"/>
        <label>1</label>
    </ligand>
</feature>
<evidence type="ECO:0000256" key="5">
    <source>
        <dbReference type="ARBA" id="ARBA00022490"/>
    </source>
</evidence>
<reference evidence="15 16" key="1">
    <citation type="journal article" date="2015" name="Genome Announc.">
        <title>Expanding the biotechnology potential of lactobacilli through comparative genomics of 213 strains and associated genera.</title>
        <authorList>
            <person name="Sun Z."/>
            <person name="Harris H.M."/>
            <person name="McCann A."/>
            <person name="Guo C."/>
            <person name="Argimon S."/>
            <person name="Zhang W."/>
            <person name="Yang X."/>
            <person name="Jeffery I.B."/>
            <person name="Cooney J.C."/>
            <person name="Kagawa T.F."/>
            <person name="Liu W."/>
            <person name="Song Y."/>
            <person name="Salvetti E."/>
            <person name="Wrobel A."/>
            <person name="Rasinkangas P."/>
            <person name="Parkhill J."/>
            <person name="Rea M.C."/>
            <person name="O'Sullivan O."/>
            <person name="Ritari J."/>
            <person name="Douillard F.P."/>
            <person name="Paul Ross R."/>
            <person name="Yang R."/>
            <person name="Briner A.E."/>
            <person name="Felis G.E."/>
            <person name="de Vos W.M."/>
            <person name="Barrangou R."/>
            <person name="Klaenhammer T.R."/>
            <person name="Caufield P.W."/>
            <person name="Cui Y."/>
            <person name="Zhang H."/>
            <person name="O'Toole P.W."/>
        </authorList>
    </citation>
    <scope>NUCLEOTIDE SEQUENCE [LARGE SCALE GENOMIC DNA]</scope>
    <source>
        <strain evidence="15 16">LMG 26013</strain>
    </source>
</reference>
<evidence type="ECO:0000256" key="3">
    <source>
        <dbReference type="ARBA" id="ARBA00009692"/>
    </source>
</evidence>
<comment type="catalytic activity">
    <reaction evidence="1 11">
        <text>Release of the N-terminal residue from a tripeptide.</text>
        <dbReference type="EC" id="3.4.11.4"/>
    </reaction>
</comment>
<dbReference type="Pfam" id="PF01546">
    <property type="entry name" value="Peptidase_M20"/>
    <property type="match status" value="1"/>
</dbReference>
<evidence type="ECO:0000256" key="13">
    <source>
        <dbReference type="PIRSR" id="PIRSR037215-2"/>
    </source>
</evidence>
<keyword evidence="5 11" id="KW-0963">Cytoplasm</keyword>
<feature type="domain" description="Peptidase M20 dimerisation" evidence="14">
    <location>
        <begin position="210"/>
        <end position="300"/>
    </location>
</feature>
<dbReference type="STRING" id="942150.IV64_GL000729"/>
<dbReference type="InterPro" id="IPR011650">
    <property type="entry name" value="Peptidase_M20_dimer"/>
</dbReference>
<evidence type="ECO:0000313" key="16">
    <source>
        <dbReference type="Proteomes" id="UP000051783"/>
    </source>
</evidence>
<organism evidence="15 16">
    <name type="scientific">Lactiplantibacillus xiangfangensis</name>
    <dbReference type="NCBI Taxonomy" id="942150"/>
    <lineage>
        <taxon>Bacteria</taxon>
        <taxon>Bacillati</taxon>
        <taxon>Bacillota</taxon>
        <taxon>Bacilli</taxon>
        <taxon>Lactobacillales</taxon>
        <taxon>Lactobacillaceae</taxon>
        <taxon>Lactiplantibacillus</taxon>
    </lineage>
</organism>
<keyword evidence="4 11" id="KW-0031">Aminopeptidase</keyword>
<feature type="active site" description="Proton acceptor" evidence="11 12">
    <location>
        <position position="178"/>
    </location>
</feature>
<dbReference type="GO" id="GO:0006508">
    <property type="term" value="P:proteolysis"/>
    <property type="evidence" value="ECO:0007669"/>
    <property type="project" value="UniProtKB-UniRule"/>
</dbReference>
<feature type="binding site" evidence="11 13">
    <location>
        <position position="201"/>
    </location>
    <ligand>
        <name>Zn(2+)</name>
        <dbReference type="ChEBI" id="CHEBI:29105"/>
        <label>1</label>
    </ligand>
</feature>
<evidence type="ECO:0000256" key="6">
    <source>
        <dbReference type="ARBA" id="ARBA00022670"/>
    </source>
</evidence>
<dbReference type="InterPro" id="IPR010161">
    <property type="entry name" value="Peptidase_M20B"/>
</dbReference>